<feature type="region of interest" description="Disordered" evidence="5">
    <location>
        <begin position="51"/>
        <end position="84"/>
    </location>
</feature>
<dbReference type="InterPro" id="IPR011705">
    <property type="entry name" value="BACK"/>
</dbReference>
<comment type="pathway">
    <text evidence="1">Protein modification; protein ubiquitination.</text>
</comment>
<evidence type="ECO:0000256" key="4">
    <source>
        <dbReference type="ARBA" id="ARBA00022786"/>
    </source>
</evidence>
<evidence type="ECO:0000256" key="2">
    <source>
        <dbReference type="ARBA" id="ARBA00022441"/>
    </source>
</evidence>
<dbReference type="SMART" id="SM00612">
    <property type="entry name" value="Kelch"/>
    <property type="match status" value="6"/>
</dbReference>
<accession>A0ABR1CQR1</accession>
<dbReference type="SMART" id="SM00875">
    <property type="entry name" value="BACK"/>
    <property type="match status" value="1"/>
</dbReference>
<reference evidence="7 8" key="1">
    <citation type="submission" date="2023-08" db="EMBL/GenBank/DDBJ databases">
        <title>A Necator americanus chromosomal reference genome.</title>
        <authorList>
            <person name="Ilik V."/>
            <person name="Petrzelkova K.J."/>
            <person name="Pardy F."/>
            <person name="Fuh T."/>
            <person name="Niatou-Singa F.S."/>
            <person name="Gouil Q."/>
            <person name="Baker L."/>
            <person name="Ritchie M.E."/>
            <person name="Jex A.R."/>
            <person name="Gazzola D."/>
            <person name="Li H."/>
            <person name="Toshio Fujiwara R."/>
            <person name="Zhan B."/>
            <person name="Aroian R.V."/>
            <person name="Pafco B."/>
            <person name="Schwarz E.M."/>
        </authorList>
    </citation>
    <scope>NUCLEOTIDE SEQUENCE [LARGE SCALE GENOMIC DNA]</scope>
    <source>
        <strain evidence="7 8">Aroian</strain>
        <tissue evidence="7">Whole animal</tissue>
    </source>
</reference>
<dbReference type="SUPFAM" id="SSF117281">
    <property type="entry name" value="Kelch motif"/>
    <property type="match status" value="1"/>
</dbReference>
<protein>
    <recommendedName>
        <fullName evidence="6">BTB domain-containing protein</fullName>
    </recommendedName>
</protein>
<name>A0ABR1CQR1_NECAM</name>
<evidence type="ECO:0000256" key="5">
    <source>
        <dbReference type="SAM" id="MobiDB-lite"/>
    </source>
</evidence>
<comment type="caution">
    <text evidence="7">The sequence shown here is derived from an EMBL/GenBank/DDBJ whole genome shotgun (WGS) entry which is preliminary data.</text>
</comment>
<evidence type="ECO:0000313" key="7">
    <source>
        <dbReference type="EMBL" id="KAK6739740.1"/>
    </source>
</evidence>
<keyword evidence="4" id="KW-0833">Ubl conjugation pathway</keyword>
<keyword evidence="8" id="KW-1185">Reference proteome</keyword>
<dbReference type="Gene3D" id="2.120.10.80">
    <property type="entry name" value="Kelch-type beta propeller"/>
    <property type="match status" value="2"/>
</dbReference>
<keyword evidence="3" id="KW-0677">Repeat</keyword>
<dbReference type="InterPro" id="IPR006652">
    <property type="entry name" value="Kelch_1"/>
</dbReference>
<dbReference type="EMBL" id="JAVFWL010000003">
    <property type="protein sequence ID" value="KAK6739740.1"/>
    <property type="molecule type" value="Genomic_DNA"/>
</dbReference>
<dbReference type="InterPro" id="IPR015915">
    <property type="entry name" value="Kelch-typ_b-propeller"/>
</dbReference>
<feature type="domain" description="BTB" evidence="6">
    <location>
        <begin position="102"/>
        <end position="198"/>
    </location>
</feature>
<dbReference type="PROSITE" id="PS50097">
    <property type="entry name" value="BTB"/>
    <property type="match status" value="1"/>
</dbReference>
<dbReference type="Gene3D" id="3.30.710.10">
    <property type="entry name" value="Potassium Channel Kv1.1, Chain A"/>
    <property type="match status" value="1"/>
</dbReference>
<dbReference type="PANTHER" id="PTHR24412">
    <property type="entry name" value="KELCH PROTEIN"/>
    <property type="match status" value="1"/>
</dbReference>
<dbReference type="Pfam" id="PF07707">
    <property type="entry name" value="BACK"/>
    <property type="match status" value="1"/>
</dbReference>
<dbReference type="Pfam" id="PF00651">
    <property type="entry name" value="BTB"/>
    <property type="match status" value="1"/>
</dbReference>
<dbReference type="InterPro" id="IPR011333">
    <property type="entry name" value="SKP1/BTB/POZ_sf"/>
</dbReference>
<dbReference type="Gene3D" id="1.25.40.420">
    <property type="match status" value="1"/>
</dbReference>
<dbReference type="Proteomes" id="UP001303046">
    <property type="component" value="Unassembled WGS sequence"/>
</dbReference>
<dbReference type="PIRSF" id="PIRSF037037">
    <property type="entry name" value="Kelch-like_protein_gigaxonin"/>
    <property type="match status" value="1"/>
</dbReference>
<keyword evidence="2" id="KW-0880">Kelch repeat</keyword>
<gene>
    <name evidence="7" type="primary">Necator_chrIII.g9077</name>
    <name evidence="7" type="ORF">RB195_008312</name>
</gene>
<evidence type="ECO:0000256" key="1">
    <source>
        <dbReference type="ARBA" id="ARBA00004906"/>
    </source>
</evidence>
<evidence type="ECO:0000313" key="8">
    <source>
        <dbReference type="Proteomes" id="UP001303046"/>
    </source>
</evidence>
<dbReference type="InterPro" id="IPR000210">
    <property type="entry name" value="BTB/POZ_dom"/>
</dbReference>
<dbReference type="Pfam" id="PF24681">
    <property type="entry name" value="Kelch_KLHDC2_KLHL20_DRC7"/>
    <property type="match status" value="1"/>
</dbReference>
<dbReference type="InterPro" id="IPR017096">
    <property type="entry name" value="BTB-kelch_protein"/>
</dbReference>
<dbReference type="PANTHER" id="PTHR24412:SF441">
    <property type="entry name" value="KELCH-LIKE PROTEIN 28"/>
    <property type="match status" value="1"/>
</dbReference>
<feature type="compositionally biased region" description="Basic and acidic residues" evidence="5">
    <location>
        <begin position="62"/>
        <end position="71"/>
    </location>
</feature>
<dbReference type="SMART" id="SM00225">
    <property type="entry name" value="BTB"/>
    <property type="match status" value="1"/>
</dbReference>
<evidence type="ECO:0000256" key="3">
    <source>
        <dbReference type="ARBA" id="ARBA00022737"/>
    </source>
</evidence>
<dbReference type="Pfam" id="PF01344">
    <property type="entry name" value="Kelch_1"/>
    <property type="match status" value="2"/>
</dbReference>
<proteinExistence type="predicted"/>
<sequence length="674" mass="75045">MSADPMCQASVFILMKKSDINLLTAERRKALLSLERLRTIDCSAAVKLSDAQVDSTDSGMDEETKVKEAPHQDPNCSIDHENASGVPVMADVSEEKQRDESVDSQAVIDERERLIKDDEQDQIVLAAVIPYFRAMFTTEMLEQNKRKIIVQSKFFISIRNDSKLLFTFAKATSFSDLDFEILELFVVYAYSGRLHITTQNVLEVMVAANFFQLDNITDNCGTYLQRRLHPSNVLSVHALCSVLNCRSLVYVTERFIAKYFTLVCRCEQFLQLSIDSVTEILCMDDLYVETEGRVFEAALAWIEHDSNHRSIFISRILDCIRLKALAPSFLVTQVAGHELIRNDSNCKQLVEEAKDYFLIKTEDSSISPGDVQPRVCHDPPCLILAVGGESEGDFICSEIEKYNPITRQWVPLLPMLSGRTEVGVAVHDGKIYVVGGRVEGSSGRVECFDWNFNTWAELARMRTPRRLHSVAFLNNELYACGGIYGNNSLHSVEVFSPVENKWKACAEMSTQRCGAAAAVLDGCLYMIGGSKRTGEGTSPLSTVERYSPSEGKWVTVASMKSQRMFCAAAALNGRIYVCGGSNIYETLNTVECYDPKKNVWVSVAPMKVGRYAFSVVACDNAIYAIAGRNSSTVLCSTEIYNEDTNEWEFDANLTRGRAHFGAAVVPVSPGSLSV</sequence>
<dbReference type="SUPFAM" id="SSF54695">
    <property type="entry name" value="POZ domain"/>
    <property type="match status" value="1"/>
</dbReference>
<evidence type="ECO:0000259" key="6">
    <source>
        <dbReference type="PROSITE" id="PS50097"/>
    </source>
</evidence>
<organism evidence="7 8">
    <name type="scientific">Necator americanus</name>
    <name type="common">Human hookworm</name>
    <dbReference type="NCBI Taxonomy" id="51031"/>
    <lineage>
        <taxon>Eukaryota</taxon>
        <taxon>Metazoa</taxon>
        <taxon>Ecdysozoa</taxon>
        <taxon>Nematoda</taxon>
        <taxon>Chromadorea</taxon>
        <taxon>Rhabditida</taxon>
        <taxon>Rhabditina</taxon>
        <taxon>Rhabditomorpha</taxon>
        <taxon>Strongyloidea</taxon>
        <taxon>Ancylostomatidae</taxon>
        <taxon>Bunostominae</taxon>
        <taxon>Necator</taxon>
    </lineage>
</organism>